<accession>A0A183VEB2</accession>
<dbReference type="AlphaFoldDB" id="A0A183VEB2"/>
<dbReference type="Gene3D" id="1.20.5.1890">
    <property type="match status" value="1"/>
</dbReference>
<gene>
    <name evidence="2" type="ORF">TCNE_LOCUS19082</name>
</gene>
<name>A0A183VEB2_TOXCA</name>
<proteinExistence type="predicted"/>
<evidence type="ECO:0000313" key="4">
    <source>
        <dbReference type="WBParaSite" id="TCNE_0001908601-mRNA-1"/>
    </source>
</evidence>
<reference evidence="4" key="1">
    <citation type="submission" date="2016-06" db="UniProtKB">
        <authorList>
            <consortium name="WormBaseParasite"/>
        </authorList>
    </citation>
    <scope>IDENTIFICATION</scope>
</reference>
<dbReference type="WBParaSite" id="TCNE_0001908601-mRNA-1">
    <property type="protein sequence ID" value="TCNE_0001908601-mRNA-1"/>
    <property type="gene ID" value="TCNE_0001908601"/>
</dbReference>
<dbReference type="EMBL" id="UYWY01026360">
    <property type="protein sequence ID" value="VDM50403.1"/>
    <property type="molecule type" value="Genomic_DNA"/>
</dbReference>
<feature type="region of interest" description="Disordered" evidence="1">
    <location>
        <begin position="261"/>
        <end position="282"/>
    </location>
</feature>
<protein>
    <submittedName>
        <fullName evidence="4">CSTF2_hinge domain-containing protein</fullName>
    </submittedName>
</protein>
<dbReference type="SUPFAM" id="SSF161008">
    <property type="entry name" value="Viral glycoprotein ectodomain-like"/>
    <property type="match status" value="1"/>
</dbReference>
<organism evidence="3 4">
    <name type="scientific">Toxocara canis</name>
    <name type="common">Canine roundworm</name>
    <dbReference type="NCBI Taxonomy" id="6265"/>
    <lineage>
        <taxon>Eukaryota</taxon>
        <taxon>Metazoa</taxon>
        <taxon>Ecdysozoa</taxon>
        <taxon>Nematoda</taxon>
        <taxon>Chromadorea</taxon>
        <taxon>Rhabditida</taxon>
        <taxon>Spirurina</taxon>
        <taxon>Ascaridomorpha</taxon>
        <taxon>Ascaridoidea</taxon>
        <taxon>Toxocaridae</taxon>
        <taxon>Toxocara</taxon>
    </lineage>
</organism>
<dbReference type="Proteomes" id="UP000050794">
    <property type="component" value="Unassembled WGS sequence"/>
</dbReference>
<evidence type="ECO:0000313" key="2">
    <source>
        <dbReference type="EMBL" id="VDM50403.1"/>
    </source>
</evidence>
<evidence type="ECO:0000313" key="3">
    <source>
        <dbReference type="Proteomes" id="UP000050794"/>
    </source>
</evidence>
<reference evidence="2 3" key="2">
    <citation type="submission" date="2018-11" db="EMBL/GenBank/DDBJ databases">
        <authorList>
            <consortium name="Pathogen Informatics"/>
        </authorList>
    </citation>
    <scope>NUCLEOTIDE SEQUENCE [LARGE SCALE GENOMIC DNA]</scope>
</reference>
<keyword evidence="3" id="KW-1185">Reference proteome</keyword>
<evidence type="ECO:0000256" key="1">
    <source>
        <dbReference type="SAM" id="MobiDB-lite"/>
    </source>
</evidence>
<sequence length="282" mass="32107">MRRSLELNGVRLEPIDTDRWASKQPTEYSYGWIGTRCHTTTNYRMEQGVVKFYDGLSRTSGCNKTLGKCITATETILWDPSELVDQCPYRTMGKVNAQISNRFVTIPSMQAVFVRPKERKNDMSIGTVCKFRRAEVMENGVVIEFSPEEQPSREGTNRVPSGRTLFVEQLPEDVSKKSDASVNAKLQFLWNNLNEREQQVTQEIRHRICEQHNRLLLLIEALSRTDPTTAARILLKRVDIAAENIGDLLKVYPCKRLEMQPEPNSGTRMLRGPGAAGSEGWK</sequence>